<dbReference type="EMBL" id="CAADFV010000057">
    <property type="protein sequence ID" value="VFK60194.1"/>
    <property type="molecule type" value="Genomic_DNA"/>
</dbReference>
<dbReference type="Gene3D" id="3.40.50.300">
    <property type="entry name" value="P-loop containing nucleotide triphosphate hydrolases"/>
    <property type="match status" value="1"/>
</dbReference>
<keyword evidence="2" id="KW-0378">Hydrolase</keyword>
<dbReference type="EMBL" id="CAADFY010000059">
    <property type="protein sequence ID" value="VFK54877.1"/>
    <property type="molecule type" value="Genomic_DNA"/>
</dbReference>
<dbReference type="CDD" id="cd01026">
    <property type="entry name" value="TOPRIM_OLD"/>
    <property type="match status" value="1"/>
</dbReference>
<accession>A0A450ZM86</accession>
<dbReference type="SUPFAM" id="SSF52540">
    <property type="entry name" value="P-loop containing nucleoside triphosphate hydrolases"/>
    <property type="match status" value="1"/>
</dbReference>
<sequence>MKLRKLKILNFRGIRNLEINLNDTTVLIGENNSGKTTILDALRLCLRDLGPRRRAVFEPFDFHLKDADAEPATAKPIEITITFSEDTADEWEDRLAGQLNRYKMLQIDDEGRNHVVLQVTCNYDAASREFEQNWNFLNLAGQPLFSVPETALNVLQYEVSYYYLTALRDAFRHFDAKGPFWRPFLKDSQLSEEKKAEIEQKLREVNNLVVASHTSFNQVRERLNKVQDIVSMASDDMVSIEAVPGRMFDMLAKAQIYFGASTSAKVPIHRHGEGTQSLAVLMLFSAFLDAWPQGVPIIALEEPEAHLHPSAVRTLWGVLDGITGQKLISTHSGDLLSEIDIHNVRRLTRTPAGIQPFDIQSGTLSTEETRKFNYHIRRARGELLFARCWLLVEGETESWIFPAAARAMDIDIHKSGVRIVEFGQSDIGLFVKVANALGISWHCVLDNDSGRKKYEAAVKNNLGFATEDERLSIPYPNTEIHFLSNGYDAMYEPYMSEQNRKKVTKLPSDPNYWAEYASHLPSRAKTRGAAAVAIEMENRGAAGVTKELVDVLEKVVALAGGG</sequence>
<dbReference type="AlphaFoldDB" id="A0A450ZM86"/>
<name>A0A450ZM86_9GAMM</name>
<dbReference type="Pfam" id="PF20469">
    <property type="entry name" value="OLD-like_TOPRIM"/>
    <property type="match status" value="1"/>
</dbReference>
<organism evidence="2">
    <name type="scientific">Candidatus Kentrum sp. TUN</name>
    <dbReference type="NCBI Taxonomy" id="2126343"/>
    <lineage>
        <taxon>Bacteria</taxon>
        <taxon>Pseudomonadati</taxon>
        <taxon>Pseudomonadota</taxon>
        <taxon>Gammaproteobacteria</taxon>
        <taxon>Candidatus Kentrum</taxon>
    </lineage>
</organism>
<reference evidence="2" key="1">
    <citation type="submission" date="2019-02" db="EMBL/GenBank/DDBJ databases">
        <authorList>
            <person name="Gruber-Vodicka R. H."/>
            <person name="Seah K. B. B."/>
        </authorList>
    </citation>
    <scope>NUCLEOTIDE SEQUENCE</scope>
    <source>
        <strain evidence="3">BECK_BY2</strain>
        <strain evidence="2">BECK_BY3</strain>
    </source>
</reference>
<gene>
    <name evidence="3" type="ORF">BECKTUN1418E_GA0071001_105716</name>
    <name evidence="2" type="ORF">BECKTUN1418F_GA0071002_105916</name>
</gene>
<dbReference type="InterPro" id="IPR034139">
    <property type="entry name" value="TOPRIM_OLD"/>
</dbReference>
<feature type="domain" description="OLD protein-like TOPRIM" evidence="1">
    <location>
        <begin position="384"/>
        <end position="448"/>
    </location>
</feature>
<keyword evidence="2" id="KW-0255">Endonuclease</keyword>
<evidence type="ECO:0000313" key="2">
    <source>
        <dbReference type="EMBL" id="VFK54877.1"/>
    </source>
</evidence>
<dbReference type="InterPro" id="IPR051396">
    <property type="entry name" value="Bact_Antivir_Def_Nuclease"/>
</dbReference>
<evidence type="ECO:0000313" key="3">
    <source>
        <dbReference type="EMBL" id="VFK60194.1"/>
    </source>
</evidence>
<dbReference type="GO" id="GO:0004519">
    <property type="term" value="F:endonuclease activity"/>
    <property type="evidence" value="ECO:0007669"/>
    <property type="project" value="UniProtKB-KW"/>
</dbReference>
<dbReference type="InterPro" id="IPR022602">
    <property type="entry name" value="DUF2813"/>
</dbReference>
<dbReference type="PANTHER" id="PTHR43581:SF4">
    <property type="entry name" value="ATP_GTP PHOSPHATASE"/>
    <property type="match status" value="1"/>
</dbReference>
<protein>
    <submittedName>
        <fullName evidence="2">Putative ATP-dependent endonuclease of the OLD family</fullName>
    </submittedName>
</protein>
<proteinExistence type="predicted"/>
<dbReference type="InterPro" id="IPR027417">
    <property type="entry name" value="P-loop_NTPase"/>
</dbReference>
<keyword evidence="2" id="KW-0540">Nuclease</keyword>
<evidence type="ECO:0000259" key="1">
    <source>
        <dbReference type="Pfam" id="PF20469"/>
    </source>
</evidence>
<dbReference type="PANTHER" id="PTHR43581">
    <property type="entry name" value="ATP/GTP PHOSPHATASE"/>
    <property type="match status" value="1"/>
</dbReference>
<dbReference type="Pfam" id="PF11398">
    <property type="entry name" value="DUF2813"/>
    <property type="match status" value="1"/>
</dbReference>